<dbReference type="EMBL" id="SRLB01000006">
    <property type="protein sequence ID" value="TGE00071.1"/>
    <property type="molecule type" value="Genomic_DNA"/>
</dbReference>
<reference evidence="1 2" key="1">
    <citation type="submission" date="2019-04" db="EMBL/GenBank/DDBJ databases">
        <authorList>
            <person name="Feng G."/>
            <person name="Zhu H."/>
        </authorList>
    </citation>
    <scope>NUCLEOTIDE SEQUENCE [LARGE SCALE GENOMIC DNA]</scope>
    <source>
        <strain evidence="1 2">6HR-1</strain>
    </source>
</reference>
<gene>
    <name evidence="1" type="ORF">EU555_09115</name>
</gene>
<dbReference type="Proteomes" id="UP000297535">
    <property type="component" value="Unassembled WGS sequence"/>
</dbReference>
<dbReference type="AlphaFoldDB" id="A0A4Z0NS08"/>
<protein>
    <submittedName>
        <fullName evidence="1">Uncharacterized protein</fullName>
    </submittedName>
</protein>
<name>A0A4Z0NS08_9HYPH</name>
<proteinExistence type="predicted"/>
<accession>A0A4Z0NS08</accession>
<dbReference type="RefSeq" id="WP_135414355.1">
    <property type="nucleotide sequence ID" value="NZ_SRLB01000006.1"/>
</dbReference>
<keyword evidence="2" id="KW-1185">Reference proteome</keyword>
<evidence type="ECO:0000313" key="2">
    <source>
        <dbReference type="Proteomes" id="UP000297535"/>
    </source>
</evidence>
<organism evidence="1 2">
    <name type="scientific">Methylobacterium nonmethylotrophicum</name>
    <dbReference type="NCBI Taxonomy" id="1141884"/>
    <lineage>
        <taxon>Bacteria</taxon>
        <taxon>Pseudomonadati</taxon>
        <taxon>Pseudomonadota</taxon>
        <taxon>Alphaproteobacteria</taxon>
        <taxon>Hyphomicrobiales</taxon>
        <taxon>Methylobacteriaceae</taxon>
        <taxon>Methylobacterium</taxon>
    </lineage>
</organism>
<comment type="caution">
    <text evidence="1">The sequence shown here is derived from an EMBL/GenBank/DDBJ whole genome shotgun (WGS) entry which is preliminary data.</text>
</comment>
<sequence length="60" mass="6592">MAESQDVSVPRLSQILADPASARPAVLEEARTYAAARIEARLDDLERRLAALEARMAARE</sequence>
<evidence type="ECO:0000313" key="1">
    <source>
        <dbReference type="EMBL" id="TGE00071.1"/>
    </source>
</evidence>